<dbReference type="EMBL" id="FOLE01000006">
    <property type="protein sequence ID" value="SFC54157.1"/>
    <property type="molecule type" value="Genomic_DNA"/>
</dbReference>
<reference evidence="1 2" key="1">
    <citation type="submission" date="2016-10" db="EMBL/GenBank/DDBJ databases">
        <authorList>
            <person name="de Groot N.N."/>
        </authorList>
    </citation>
    <scope>NUCLEOTIDE SEQUENCE [LARGE SCALE GENOMIC DNA]</scope>
    <source>
        <strain evidence="1 2">DSM 6793</strain>
    </source>
</reference>
<proteinExistence type="predicted"/>
<name>A0A1I1JZN6_9BACT</name>
<dbReference type="AlphaFoldDB" id="A0A1I1JZN6"/>
<accession>A0A1I1JZN6</accession>
<dbReference type="InterPro" id="IPR057955">
    <property type="entry name" value="SF0329-like"/>
</dbReference>
<dbReference type="OrthoDB" id="9815878at2"/>
<dbReference type="Proteomes" id="UP000199514">
    <property type="component" value="Unassembled WGS sequence"/>
</dbReference>
<gene>
    <name evidence="1" type="ORF">SAMN05421780_106192</name>
</gene>
<dbReference type="Pfam" id="PF25753">
    <property type="entry name" value="SF0329"/>
    <property type="match status" value="1"/>
</dbReference>
<evidence type="ECO:0000313" key="1">
    <source>
        <dbReference type="EMBL" id="SFC54157.1"/>
    </source>
</evidence>
<keyword evidence="2" id="KW-1185">Reference proteome</keyword>
<organism evidence="1 2">
    <name type="scientific">Flexibacter flexilis DSM 6793</name>
    <dbReference type="NCBI Taxonomy" id="927664"/>
    <lineage>
        <taxon>Bacteria</taxon>
        <taxon>Pseudomonadati</taxon>
        <taxon>Bacteroidota</taxon>
        <taxon>Cytophagia</taxon>
        <taxon>Cytophagales</taxon>
        <taxon>Flexibacteraceae</taxon>
        <taxon>Flexibacter</taxon>
    </lineage>
</organism>
<sequence length="155" mass="18118">MQWSKLKQKMEENFAPSVQGRVHVFATRYTTGSYYMVRAWLTLDKVEIVNFSTPDNGNRFGWDTPAIHERIAPEERHTDQAAEKGEFSREDFFDACWEYTNTSIEAAHESQNPIIQAFAMLDRRTGKRRLQKVVPETLHPLPLQLWKLRCECEGL</sequence>
<evidence type="ECO:0000313" key="2">
    <source>
        <dbReference type="Proteomes" id="UP000199514"/>
    </source>
</evidence>
<protein>
    <submittedName>
        <fullName evidence="1">Uncharacterized protein</fullName>
    </submittedName>
</protein>
<dbReference type="RefSeq" id="WP_091512659.1">
    <property type="nucleotide sequence ID" value="NZ_FOLE01000006.1"/>
</dbReference>
<dbReference type="STRING" id="927664.SAMN05421780_106192"/>